<dbReference type="InterPro" id="IPR002123">
    <property type="entry name" value="Plipid/glycerol_acylTrfase"/>
</dbReference>
<dbReference type="Proteomes" id="UP000199518">
    <property type="component" value="Unassembled WGS sequence"/>
</dbReference>
<organism evidence="5 6">
    <name type="scientific">Planctomicrobium piriforme</name>
    <dbReference type="NCBI Taxonomy" id="1576369"/>
    <lineage>
        <taxon>Bacteria</taxon>
        <taxon>Pseudomonadati</taxon>
        <taxon>Planctomycetota</taxon>
        <taxon>Planctomycetia</taxon>
        <taxon>Planctomycetales</taxon>
        <taxon>Planctomycetaceae</taxon>
        <taxon>Planctomicrobium</taxon>
    </lineage>
</organism>
<gene>
    <name evidence="5" type="ORF">SAMN05421753_112142</name>
</gene>
<evidence type="ECO:0000256" key="1">
    <source>
        <dbReference type="ARBA" id="ARBA00005189"/>
    </source>
</evidence>
<evidence type="ECO:0000259" key="4">
    <source>
        <dbReference type="SMART" id="SM00563"/>
    </source>
</evidence>
<dbReference type="PANTHER" id="PTHR10434">
    <property type="entry name" value="1-ACYL-SN-GLYCEROL-3-PHOSPHATE ACYLTRANSFERASE"/>
    <property type="match status" value="1"/>
</dbReference>
<keyword evidence="6" id="KW-1185">Reference proteome</keyword>
<reference evidence="6" key="1">
    <citation type="submission" date="2016-10" db="EMBL/GenBank/DDBJ databases">
        <authorList>
            <person name="Varghese N."/>
            <person name="Submissions S."/>
        </authorList>
    </citation>
    <scope>NUCLEOTIDE SEQUENCE [LARGE SCALE GENOMIC DNA]</scope>
    <source>
        <strain evidence="6">DSM 26348</strain>
    </source>
</reference>
<dbReference type="RefSeq" id="WP_092051924.1">
    <property type="nucleotide sequence ID" value="NZ_FOQD01000012.1"/>
</dbReference>
<dbReference type="GO" id="GO:0006654">
    <property type="term" value="P:phosphatidic acid biosynthetic process"/>
    <property type="evidence" value="ECO:0007669"/>
    <property type="project" value="TreeGrafter"/>
</dbReference>
<sequence length="405" mass="46644">MNPQPYQTPPRWWPSRLSPLVVRWFAGRRRRELREQGITRIDVRGTEAVADALRAGQGVLLVSNHSYHFDSYVLIESGLRGGWHPHIMTAWQVFMMYGRYGQWSLQRHGCFSINREGTDTQALKQALSVLTAGPHPLVIFPEGDIYHSNDRVMPFREGAAALALLAARQQKRPIVAIPCAMKCFYTVDPTPELRLMMDRLEAQIRWRPTPDLPLLDRIYRFGHGMLSLKELEYLGHARTGSVRERILFLSQSILEQVRERRSLILKGHDLTERIRHLRSQLIKQIDSLRAAQPSLGEVELQRQLRERHVDLEDLFFATQLSSYHGDYTSEHPTPERLAETIDKFEEDVFALQAPTPRGERRAVVRFGEPIPITADSAKPQQLTLTLERQVQGLLDQINSERDTRA</sequence>
<name>A0A1I3L5Y2_9PLAN</name>
<dbReference type="EMBL" id="FOQD01000012">
    <property type="protein sequence ID" value="SFI79825.1"/>
    <property type="molecule type" value="Genomic_DNA"/>
</dbReference>
<comment type="pathway">
    <text evidence="1">Lipid metabolism.</text>
</comment>
<dbReference type="STRING" id="1576369.SAMN05421753_112142"/>
<dbReference type="Pfam" id="PF01553">
    <property type="entry name" value="Acyltransferase"/>
    <property type="match status" value="1"/>
</dbReference>
<dbReference type="OrthoDB" id="9806008at2"/>
<dbReference type="GO" id="GO:0003841">
    <property type="term" value="F:1-acylglycerol-3-phosphate O-acyltransferase activity"/>
    <property type="evidence" value="ECO:0007669"/>
    <property type="project" value="TreeGrafter"/>
</dbReference>
<keyword evidence="3 5" id="KW-0012">Acyltransferase</keyword>
<evidence type="ECO:0000256" key="2">
    <source>
        <dbReference type="ARBA" id="ARBA00022679"/>
    </source>
</evidence>
<keyword evidence="2 5" id="KW-0808">Transferase</keyword>
<dbReference type="SMART" id="SM00563">
    <property type="entry name" value="PlsC"/>
    <property type="match status" value="1"/>
</dbReference>
<evidence type="ECO:0000313" key="5">
    <source>
        <dbReference type="EMBL" id="SFI79825.1"/>
    </source>
</evidence>
<proteinExistence type="predicted"/>
<dbReference type="AlphaFoldDB" id="A0A1I3L5Y2"/>
<dbReference type="PANTHER" id="PTHR10434:SF40">
    <property type="entry name" value="1-ACYL-SN-GLYCEROL-3-PHOSPHATE ACYLTRANSFERASE"/>
    <property type="match status" value="1"/>
</dbReference>
<accession>A0A1I3L5Y2</accession>
<evidence type="ECO:0000313" key="6">
    <source>
        <dbReference type="Proteomes" id="UP000199518"/>
    </source>
</evidence>
<evidence type="ECO:0000256" key="3">
    <source>
        <dbReference type="ARBA" id="ARBA00023315"/>
    </source>
</evidence>
<feature type="domain" description="Phospholipid/glycerol acyltransferase" evidence="4">
    <location>
        <begin position="59"/>
        <end position="184"/>
    </location>
</feature>
<dbReference type="SUPFAM" id="SSF69593">
    <property type="entry name" value="Glycerol-3-phosphate (1)-acyltransferase"/>
    <property type="match status" value="1"/>
</dbReference>
<protein>
    <submittedName>
        <fullName evidence="5">Acyltransferase</fullName>
    </submittedName>
</protein>